<comment type="similarity">
    <text evidence="2">Belongs to the G-protein coupled receptor 1 family.</text>
</comment>
<dbReference type="Proteomes" id="UP000076858">
    <property type="component" value="Unassembled WGS sequence"/>
</dbReference>
<dbReference type="PANTHER" id="PTHR47760:SF1">
    <property type="entry name" value="G-PROTEIN COUPLED RECEPTORS FAMILY 1 PROFILE DOMAIN-CONTAINING PROTEIN"/>
    <property type="match status" value="1"/>
</dbReference>
<keyword evidence="3" id="KW-0812">Transmembrane</keyword>
<dbReference type="InterPro" id="IPR053093">
    <property type="entry name" value="GPCR-like"/>
</dbReference>
<comment type="subcellular location">
    <subcellularLocation>
        <location evidence="1">Membrane</location>
    </subcellularLocation>
</comment>
<evidence type="ECO:0000256" key="2">
    <source>
        <dbReference type="ARBA" id="ARBA00010663"/>
    </source>
</evidence>
<protein>
    <submittedName>
        <fullName evidence="6">Uncharacterized protein</fullName>
    </submittedName>
</protein>
<keyword evidence="7" id="KW-1185">Reference proteome</keyword>
<sequence length="339" mass="37874">MNNSSCSSVDEPPDVVGLRHLTYAIIMPVILAFGMLFNTFSLVAAARSNLNSVALSYLFAIILSNLSLMILAVPWLMHRASQSDQCYSHATAFYHANIEPILLNWLATFSTYVLLCMSIERFVSVIQPSLFHRIHVLSRAVLALATSLCMCLIFHLPTYLKWSITCPDCWSVTIEKDVTSTTLWWIYIYTSQTMARFAPCAALVLLNIITIFKYRRIINKRSRMTTNAVSASQTNTPSNSTNNLSIVKKKIVLSASSQDEKRQLKLLSGLVCLVAVCIVPAGVAALLPQPDGNEHYVFGFVVEALELFHHSVISLVICMCNNDIHRRVRKMITCNSVSF</sequence>
<evidence type="ECO:0000313" key="6">
    <source>
        <dbReference type="EMBL" id="KZS16932.1"/>
    </source>
</evidence>
<dbReference type="PANTHER" id="PTHR47760">
    <property type="entry name" value="G-PROTEIN COUPLED RECEPTOR B0563.6-LIKE PROTEIN-RELATED"/>
    <property type="match status" value="1"/>
</dbReference>
<keyword evidence="5" id="KW-0472">Membrane</keyword>
<dbReference type="InterPro" id="IPR000276">
    <property type="entry name" value="GPCR_Rhodpsn"/>
</dbReference>
<name>A0A0P5YZ78_9CRUS</name>
<evidence type="ECO:0000313" key="7">
    <source>
        <dbReference type="Proteomes" id="UP000076858"/>
    </source>
</evidence>
<dbReference type="SUPFAM" id="SSF81321">
    <property type="entry name" value="Family A G protein-coupled receptor-like"/>
    <property type="match status" value="1"/>
</dbReference>
<comment type="caution">
    <text evidence="6">The sequence shown here is derived from an EMBL/GenBank/DDBJ whole genome shotgun (WGS) entry which is preliminary data.</text>
</comment>
<dbReference type="GO" id="GO:0004930">
    <property type="term" value="F:G protein-coupled receptor activity"/>
    <property type="evidence" value="ECO:0007669"/>
    <property type="project" value="InterPro"/>
</dbReference>
<dbReference type="Gene3D" id="1.20.1070.10">
    <property type="entry name" value="Rhodopsin 7-helix transmembrane proteins"/>
    <property type="match status" value="1"/>
</dbReference>
<dbReference type="PROSITE" id="PS00237">
    <property type="entry name" value="G_PROTEIN_RECEP_F1_1"/>
    <property type="match status" value="1"/>
</dbReference>
<dbReference type="Pfam" id="PF00001">
    <property type="entry name" value="7tm_1"/>
    <property type="match status" value="1"/>
</dbReference>
<dbReference type="STRING" id="35525.A0A0P5YZ78"/>
<dbReference type="AlphaFoldDB" id="A0A0P5YZ78"/>
<dbReference type="EMBL" id="LRGB01000687">
    <property type="protein sequence ID" value="KZS16932.1"/>
    <property type="molecule type" value="Genomic_DNA"/>
</dbReference>
<organism evidence="6 7">
    <name type="scientific">Daphnia magna</name>
    <dbReference type="NCBI Taxonomy" id="35525"/>
    <lineage>
        <taxon>Eukaryota</taxon>
        <taxon>Metazoa</taxon>
        <taxon>Ecdysozoa</taxon>
        <taxon>Arthropoda</taxon>
        <taxon>Crustacea</taxon>
        <taxon>Branchiopoda</taxon>
        <taxon>Diplostraca</taxon>
        <taxon>Cladocera</taxon>
        <taxon>Anomopoda</taxon>
        <taxon>Daphniidae</taxon>
        <taxon>Daphnia</taxon>
    </lineage>
</organism>
<proteinExistence type="inferred from homology"/>
<evidence type="ECO:0000256" key="3">
    <source>
        <dbReference type="ARBA" id="ARBA00022692"/>
    </source>
</evidence>
<evidence type="ECO:0000256" key="5">
    <source>
        <dbReference type="ARBA" id="ARBA00023136"/>
    </source>
</evidence>
<dbReference type="OrthoDB" id="10033446at2759"/>
<dbReference type="InterPro" id="IPR017452">
    <property type="entry name" value="GPCR_Rhodpsn_7TM"/>
</dbReference>
<keyword evidence="4" id="KW-1133">Transmembrane helix</keyword>
<accession>A0A0P5YZ78</accession>
<gene>
    <name evidence="6" type="ORF">APZ42_017578</name>
</gene>
<dbReference type="PROSITE" id="PS50262">
    <property type="entry name" value="G_PROTEIN_RECEP_F1_2"/>
    <property type="match status" value="1"/>
</dbReference>
<evidence type="ECO:0000256" key="4">
    <source>
        <dbReference type="ARBA" id="ARBA00022989"/>
    </source>
</evidence>
<reference evidence="6 7" key="1">
    <citation type="submission" date="2016-03" db="EMBL/GenBank/DDBJ databases">
        <title>EvidentialGene: Evidence-directed Construction of Genes on Genomes.</title>
        <authorList>
            <person name="Gilbert D.G."/>
            <person name="Choi J.-H."/>
            <person name="Mockaitis K."/>
            <person name="Colbourne J."/>
            <person name="Pfrender M."/>
        </authorList>
    </citation>
    <scope>NUCLEOTIDE SEQUENCE [LARGE SCALE GENOMIC DNA]</scope>
    <source>
        <strain evidence="6 7">Xinb3</strain>
        <tissue evidence="6">Complete organism</tissue>
    </source>
</reference>
<evidence type="ECO:0000256" key="1">
    <source>
        <dbReference type="ARBA" id="ARBA00004370"/>
    </source>
</evidence>
<dbReference type="GO" id="GO:0016020">
    <property type="term" value="C:membrane"/>
    <property type="evidence" value="ECO:0007669"/>
    <property type="project" value="UniProtKB-SubCell"/>
</dbReference>